<keyword evidence="9" id="KW-0482">Metalloprotease</keyword>
<reference evidence="9 10" key="1">
    <citation type="submission" date="2023-07" db="EMBL/GenBank/DDBJ databases">
        <title>Sorghum-associated microbial communities from plants grown in Nebraska, USA.</title>
        <authorList>
            <person name="Schachtman D."/>
        </authorList>
    </citation>
    <scope>NUCLEOTIDE SEQUENCE [LARGE SCALE GENOMIC DNA]</scope>
    <source>
        <strain evidence="9 10">CC60</strain>
    </source>
</reference>
<evidence type="ECO:0000256" key="5">
    <source>
        <dbReference type="ARBA" id="ARBA00022989"/>
    </source>
</evidence>
<comment type="cofactor">
    <cofactor evidence="1">
        <name>Zn(2+)</name>
        <dbReference type="ChEBI" id="CHEBI:29105"/>
    </cofactor>
</comment>
<proteinExistence type="inferred from homology"/>
<feature type="transmembrane region" description="Helical" evidence="7">
    <location>
        <begin position="244"/>
        <end position="267"/>
    </location>
</feature>
<evidence type="ECO:0000256" key="6">
    <source>
        <dbReference type="ARBA" id="ARBA00023136"/>
    </source>
</evidence>
<organism evidence="9 10">
    <name type="scientific">Luteibacter jiangsuensis</name>
    <dbReference type="NCBI Taxonomy" id="637577"/>
    <lineage>
        <taxon>Bacteria</taxon>
        <taxon>Pseudomonadati</taxon>
        <taxon>Pseudomonadota</taxon>
        <taxon>Gammaproteobacteria</taxon>
        <taxon>Lysobacterales</taxon>
        <taxon>Rhodanobacteraceae</taxon>
        <taxon>Luteibacter</taxon>
    </lineage>
</organism>
<feature type="transmembrane region" description="Helical" evidence="7">
    <location>
        <begin position="273"/>
        <end position="293"/>
    </location>
</feature>
<accession>A0ABT9ST37</accession>
<dbReference type="InterPro" id="IPR008915">
    <property type="entry name" value="Peptidase_M50"/>
</dbReference>
<feature type="transmembrane region" description="Helical" evidence="7">
    <location>
        <begin position="378"/>
        <end position="397"/>
    </location>
</feature>
<keyword evidence="4 7" id="KW-0812">Transmembrane</keyword>
<sequence length="707" mass="78560">MSAVPAMGAMGGAPPPWPALRDELNIHAAGRNRDGSPAWHLSDPVRNQFFRIGWLEFEFLQHWALGDPQRIADAVASSTTMTPEADDVLEFARFLQQQQLTRGAIPKRGTSALHWLLQNYLFIRIPLVRPERFLRRTLPFVSWMFGMRFLVATLFAAVLGLLLAARQWDVVQANLRGAMSWDGVIAFAGALVFSKCWHEFGHAFMATRFGVRVGHMGVALLVMWPMAYTDTGESWKLEGSRRRLAIASAGVMAELVLAAWCTLLWSFAPEGNFKNALFFLGTTAWVLTLAVNASPFMRFDGYFILADALDYPGLHERAGRWAKRWVRLRLLGIEDPRPDAVSPRFAAFLTVFAFATWLYRLTLFVGIAVVVYHAFFKALGLILFLVEIVTFVVRPMLNEVRIWWMRRAEIRWPRVRRRLIVVGVAALVVLVPWSASITAEGIVEAGFEQPVFTPFAARMERVSVADGTHVKAGQLLFELSAPTPEDERAKADALRDAYESTARGAIALDRDGVAKQVVAERMADQYDVQRRASTSELHRLRLTASEDGIVRDLDPALQAGSWVSPGSRIATVVGGTRWRAEVLVSEADRARLVPGASATVYPHGHWQPLHGRVVAVDDGALEHLPSLLLAKNHGGPIPLNPTAPAKELRPATVWYRVRVEGEGLSAPLAAEQGVSVRMQGRRESLARRWIDSALLILLQQTGLGKEG</sequence>
<comment type="similarity">
    <text evidence="3">Belongs to the peptidase M50B family.</text>
</comment>
<protein>
    <submittedName>
        <fullName evidence="9">Peptide zinc metalloprotease protein</fullName>
    </submittedName>
</protein>
<keyword evidence="10" id="KW-1185">Reference proteome</keyword>
<feature type="domain" description="Peptidase M50" evidence="8">
    <location>
        <begin position="187"/>
        <end position="285"/>
    </location>
</feature>
<dbReference type="SUPFAM" id="SSF111369">
    <property type="entry name" value="HlyD-like secretion proteins"/>
    <property type="match status" value="1"/>
</dbReference>
<evidence type="ECO:0000259" key="8">
    <source>
        <dbReference type="Pfam" id="PF02163"/>
    </source>
</evidence>
<evidence type="ECO:0000256" key="7">
    <source>
        <dbReference type="SAM" id="Phobius"/>
    </source>
</evidence>
<gene>
    <name evidence="9" type="ORF">J2T07_000320</name>
</gene>
<keyword evidence="9" id="KW-0378">Hydrolase</keyword>
<dbReference type="EMBL" id="JAUSSK010000001">
    <property type="protein sequence ID" value="MDQ0008161.1"/>
    <property type="molecule type" value="Genomic_DNA"/>
</dbReference>
<evidence type="ECO:0000313" key="9">
    <source>
        <dbReference type="EMBL" id="MDQ0008161.1"/>
    </source>
</evidence>
<dbReference type="RefSeq" id="WP_306846814.1">
    <property type="nucleotide sequence ID" value="NZ_JAUSSK010000001.1"/>
</dbReference>
<evidence type="ECO:0000256" key="3">
    <source>
        <dbReference type="ARBA" id="ARBA00007931"/>
    </source>
</evidence>
<evidence type="ECO:0000313" key="10">
    <source>
        <dbReference type="Proteomes" id="UP001237737"/>
    </source>
</evidence>
<comment type="caution">
    <text evidence="9">The sequence shown here is derived from an EMBL/GenBank/DDBJ whole genome shotgun (WGS) entry which is preliminary data.</text>
</comment>
<dbReference type="PANTHER" id="PTHR13325:SF3">
    <property type="entry name" value="MEMBRANE-BOUND TRANSCRIPTION FACTOR SITE-2 PROTEASE"/>
    <property type="match status" value="1"/>
</dbReference>
<keyword evidence="9" id="KW-0645">Protease</keyword>
<dbReference type="InterPro" id="IPR001193">
    <property type="entry name" value="MBTPS2"/>
</dbReference>
<feature type="transmembrane region" description="Helical" evidence="7">
    <location>
        <begin position="175"/>
        <end position="193"/>
    </location>
</feature>
<evidence type="ECO:0000256" key="4">
    <source>
        <dbReference type="ARBA" id="ARBA00022692"/>
    </source>
</evidence>
<dbReference type="Pfam" id="PF02163">
    <property type="entry name" value="Peptidase_M50"/>
    <property type="match status" value="1"/>
</dbReference>
<feature type="transmembrane region" description="Helical" evidence="7">
    <location>
        <begin position="205"/>
        <end position="224"/>
    </location>
</feature>
<dbReference type="GO" id="GO:0008237">
    <property type="term" value="F:metallopeptidase activity"/>
    <property type="evidence" value="ECO:0007669"/>
    <property type="project" value="UniProtKB-KW"/>
</dbReference>
<dbReference type="PANTHER" id="PTHR13325">
    <property type="entry name" value="PROTEASE M50 MEMBRANE-BOUND TRANSCRIPTION FACTOR SITE 2 PROTEASE"/>
    <property type="match status" value="1"/>
</dbReference>
<evidence type="ECO:0000256" key="1">
    <source>
        <dbReference type="ARBA" id="ARBA00001947"/>
    </source>
</evidence>
<comment type="subcellular location">
    <subcellularLocation>
        <location evidence="2">Endomembrane system</location>
        <topology evidence="2">Multi-pass membrane protein</topology>
    </subcellularLocation>
</comment>
<name>A0ABT9ST37_9GAMM</name>
<keyword evidence="6 7" id="KW-0472">Membrane</keyword>
<feature type="transmembrane region" description="Helical" evidence="7">
    <location>
        <begin position="418"/>
        <end position="435"/>
    </location>
</feature>
<evidence type="ECO:0000256" key="2">
    <source>
        <dbReference type="ARBA" id="ARBA00004127"/>
    </source>
</evidence>
<dbReference type="Proteomes" id="UP001237737">
    <property type="component" value="Unassembled WGS sequence"/>
</dbReference>
<feature type="transmembrane region" description="Helical" evidence="7">
    <location>
        <begin position="140"/>
        <end position="163"/>
    </location>
</feature>
<feature type="transmembrane region" description="Helical" evidence="7">
    <location>
        <begin position="345"/>
        <end position="372"/>
    </location>
</feature>
<dbReference type="Gene3D" id="2.40.50.100">
    <property type="match status" value="1"/>
</dbReference>
<keyword evidence="5 7" id="KW-1133">Transmembrane helix</keyword>